<protein>
    <submittedName>
        <fullName evidence="2">Uncharacterized protein</fullName>
    </submittedName>
</protein>
<dbReference type="AlphaFoldDB" id="X1DGB3"/>
<reference evidence="2" key="1">
    <citation type="journal article" date="2014" name="Front. Microbiol.">
        <title>High frequency of phylogenetically diverse reductive dehalogenase-homologous genes in deep subseafloor sedimentary metagenomes.</title>
        <authorList>
            <person name="Kawai M."/>
            <person name="Futagami T."/>
            <person name="Toyoda A."/>
            <person name="Takaki Y."/>
            <person name="Nishi S."/>
            <person name="Hori S."/>
            <person name="Arai W."/>
            <person name="Tsubouchi T."/>
            <person name="Morono Y."/>
            <person name="Uchiyama I."/>
            <person name="Ito T."/>
            <person name="Fujiyama A."/>
            <person name="Inagaki F."/>
            <person name="Takami H."/>
        </authorList>
    </citation>
    <scope>NUCLEOTIDE SEQUENCE</scope>
    <source>
        <strain evidence="2">Expedition CK06-06</strain>
    </source>
</reference>
<evidence type="ECO:0000313" key="2">
    <source>
        <dbReference type="EMBL" id="GAH07350.1"/>
    </source>
</evidence>
<comment type="caution">
    <text evidence="2">The sequence shown here is derived from an EMBL/GenBank/DDBJ whole genome shotgun (WGS) entry which is preliminary data.</text>
</comment>
<organism evidence="2">
    <name type="scientific">marine sediment metagenome</name>
    <dbReference type="NCBI Taxonomy" id="412755"/>
    <lineage>
        <taxon>unclassified sequences</taxon>
        <taxon>metagenomes</taxon>
        <taxon>ecological metagenomes</taxon>
    </lineage>
</organism>
<feature type="non-terminal residue" evidence="2">
    <location>
        <position position="101"/>
    </location>
</feature>
<proteinExistence type="predicted"/>
<sequence length="101" mass="12061">MFLERPKGKDNENDNDNEKDSDNDNERQCRNGDKMATEETFLIKDDIKDATKSINGDESTTLTRTRKRTRIHSCSHAKYWCWRKIRLHSPWYFYALLAFLD</sequence>
<feature type="region of interest" description="Disordered" evidence="1">
    <location>
        <begin position="1"/>
        <end position="36"/>
    </location>
</feature>
<name>X1DGB3_9ZZZZ</name>
<evidence type="ECO:0000256" key="1">
    <source>
        <dbReference type="SAM" id="MobiDB-lite"/>
    </source>
</evidence>
<dbReference type="EMBL" id="BART01030791">
    <property type="protein sequence ID" value="GAH07350.1"/>
    <property type="molecule type" value="Genomic_DNA"/>
</dbReference>
<gene>
    <name evidence="2" type="ORF">S01H4_53642</name>
</gene>
<accession>X1DGB3</accession>